<dbReference type="PANTHER" id="PTHR42941">
    <property type="entry name" value="SLL1037 PROTEIN"/>
    <property type="match status" value="1"/>
</dbReference>
<gene>
    <name evidence="2" type="ORF">A9Q75_13980</name>
</gene>
<sequence length="337" mass="36557">MNKFKLAVTSTLLIMLPLLGHAAETKKARSYILATASTGGTYYPVGVAVATLAKIKLQPKQKLSLSAITSAGSGDNLNLMRKNEAQFGILQGLYGAWAWNGTGPFKKQGANKEFRSVTMLWKNVEHFTVKKDAVKGSNLIDITALYSESFSIGKKNSGTEGSGKHILNSLHVDTGKFNTVHMGYGASAGALQDGRIKGMNTPAGIPVSAVTRAFSSDGENLKVLNISDESLKKINKEFPLWVRQIVPANTYPNQKEQINTIAQPNFLAVKADLPEQDVYLVTKAIYENLPFLRSIHSATKVMSIENAISGLTVPLHPGAARYYREVGVKIPEHLVSK</sequence>
<comment type="caution">
    <text evidence="2">The sequence shown here is derived from an EMBL/GenBank/DDBJ whole genome shotgun (WGS) entry which is preliminary data.</text>
</comment>
<dbReference type="SUPFAM" id="SSF53850">
    <property type="entry name" value="Periplasmic binding protein-like II"/>
    <property type="match status" value="1"/>
</dbReference>
<dbReference type="Proteomes" id="UP000243053">
    <property type="component" value="Unassembled WGS sequence"/>
</dbReference>
<feature type="chain" id="PRO_5012215547" evidence="1">
    <location>
        <begin position="23"/>
        <end position="337"/>
    </location>
</feature>
<dbReference type="EMBL" id="MAAF01000083">
    <property type="protein sequence ID" value="OUR78167.1"/>
    <property type="molecule type" value="Genomic_DNA"/>
</dbReference>
<protein>
    <submittedName>
        <fullName evidence="2">C4-dicarboxylate ABC transporter substrate-binding protein</fullName>
    </submittedName>
</protein>
<evidence type="ECO:0000313" key="3">
    <source>
        <dbReference type="Proteomes" id="UP000243053"/>
    </source>
</evidence>
<reference evidence="3" key="1">
    <citation type="journal article" date="2017" name="Proc. Natl. Acad. Sci. U.S.A.">
        <title>Simulation of Deepwater Horizon oil plume reveals substrate specialization within a complex community of hydrocarbon degraders.</title>
        <authorList>
            <person name="Hu P."/>
            <person name="Dubinsky E.A."/>
            <person name="Probst A.J."/>
            <person name="Wang J."/>
            <person name="Sieber C.M.K."/>
            <person name="Tom L.M."/>
            <person name="Gardinali P."/>
            <person name="Banfield J.F."/>
            <person name="Atlas R.M."/>
            <person name="Andersen G.L."/>
        </authorList>
    </citation>
    <scope>NUCLEOTIDE SEQUENCE [LARGE SCALE GENOMIC DNA]</scope>
</reference>
<dbReference type="PANTHER" id="PTHR42941:SF1">
    <property type="entry name" value="SLL1037 PROTEIN"/>
    <property type="match status" value="1"/>
</dbReference>
<dbReference type="Pfam" id="PF16868">
    <property type="entry name" value="NMT1_3"/>
    <property type="match status" value="1"/>
</dbReference>
<organism evidence="2 3">
    <name type="scientific">Colwellia psychrerythraea</name>
    <name type="common">Vibrio psychroerythus</name>
    <dbReference type="NCBI Taxonomy" id="28229"/>
    <lineage>
        <taxon>Bacteria</taxon>
        <taxon>Pseudomonadati</taxon>
        <taxon>Pseudomonadota</taxon>
        <taxon>Gammaproteobacteria</taxon>
        <taxon>Alteromonadales</taxon>
        <taxon>Colwelliaceae</taxon>
        <taxon>Colwellia</taxon>
    </lineage>
</organism>
<dbReference type="InterPro" id="IPR011852">
    <property type="entry name" value="TRAP_TAXI"/>
</dbReference>
<dbReference type="CDD" id="cd13520">
    <property type="entry name" value="PBP2_TAXI_TRAP"/>
    <property type="match status" value="1"/>
</dbReference>
<evidence type="ECO:0000256" key="1">
    <source>
        <dbReference type="SAM" id="SignalP"/>
    </source>
</evidence>
<dbReference type="Gene3D" id="3.40.190.10">
    <property type="entry name" value="Periplasmic binding protein-like II"/>
    <property type="match status" value="2"/>
</dbReference>
<proteinExistence type="predicted"/>
<dbReference type="AlphaFoldDB" id="A0A1Y5EBR6"/>
<evidence type="ECO:0000313" key="2">
    <source>
        <dbReference type="EMBL" id="OUR78167.1"/>
    </source>
</evidence>
<feature type="signal peptide" evidence="1">
    <location>
        <begin position="1"/>
        <end position="22"/>
    </location>
</feature>
<accession>A0A1Y5EBR6</accession>
<dbReference type="NCBIfam" id="TIGR02122">
    <property type="entry name" value="TRAP_TAXI"/>
    <property type="match status" value="1"/>
</dbReference>
<keyword evidence="1" id="KW-0732">Signal</keyword>
<name>A0A1Y5EBR6_COLPS</name>